<evidence type="ECO:0000259" key="2">
    <source>
        <dbReference type="Pfam" id="PF00144"/>
    </source>
</evidence>
<name>A0A1Z1WCS4_9ACTN</name>
<sequence>MLAATAGTAVTGSAFAAGRTGRAPRGDGDLAPLDPAALRAATADLSHPRATAAHLRVADTGAAGGAGGSGTSWYGTSGVADLTTGRKVGRHDRFRIGSITKVFVATVVLQLAHEGRVHLHAPVQRYLPGLLPDTYAPVRITHLLTHTSGLPSESGPDVPDLSTPEATDAHRHDRWTPERLLATVTREPRTKFRPGSAQEYRGMNYVLLALLIRELTGRSHGAEIHRRVARPLGLTEVTSPGHDPRVHGPHVRGYLKMADGRLKDFTEYDQSYSWGEGELISTGDDLDRFLAALFAGRLLPPHLLRLMHTLPPKEVRMLDGSPARYGAGLQTATVNGVELWGKTGEQYGYASAAFSTVDGRRRFVLAYNPVGASAAGQPTMTQRVAEVVTRRRV</sequence>
<dbReference type="AlphaFoldDB" id="A0A1Z1WCS4"/>
<keyword evidence="4" id="KW-1185">Reference proteome</keyword>
<dbReference type="eggNOG" id="COG1680">
    <property type="taxonomic scope" value="Bacteria"/>
</dbReference>
<dbReference type="PANTHER" id="PTHR46825">
    <property type="entry name" value="D-ALANYL-D-ALANINE-CARBOXYPEPTIDASE/ENDOPEPTIDASE AMPH"/>
    <property type="match status" value="1"/>
</dbReference>
<dbReference type="SUPFAM" id="SSF56601">
    <property type="entry name" value="beta-lactamase/transpeptidase-like"/>
    <property type="match status" value="1"/>
</dbReference>
<proteinExistence type="predicted"/>
<evidence type="ECO:0000256" key="1">
    <source>
        <dbReference type="SAM" id="MobiDB-lite"/>
    </source>
</evidence>
<dbReference type="InterPro" id="IPR012338">
    <property type="entry name" value="Beta-lactam/transpept-like"/>
</dbReference>
<gene>
    <name evidence="3" type="ORF">SMD44_03693</name>
</gene>
<organism evidence="3 4">
    <name type="scientific">Streptomyces alboflavus</name>
    <dbReference type="NCBI Taxonomy" id="67267"/>
    <lineage>
        <taxon>Bacteria</taxon>
        <taxon>Bacillati</taxon>
        <taxon>Actinomycetota</taxon>
        <taxon>Actinomycetes</taxon>
        <taxon>Kitasatosporales</taxon>
        <taxon>Streptomycetaceae</taxon>
        <taxon>Streptomyces</taxon>
    </lineage>
</organism>
<feature type="domain" description="Beta-lactamase-related" evidence="2">
    <location>
        <begin position="67"/>
        <end position="356"/>
    </location>
</feature>
<dbReference type="Gene3D" id="3.40.710.10">
    <property type="entry name" value="DD-peptidase/beta-lactamase superfamily"/>
    <property type="match status" value="1"/>
</dbReference>
<dbReference type="STRING" id="67267.GCA_000716675_04836"/>
<dbReference type="EMBL" id="CP021748">
    <property type="protein sequence ID" value="ARX84255.1"/>
    <property type="molecule type" value="Genomic_DNA"/>
</dbReference>
<dbReference type="InterPro" id="IPR050491">
    <property type="entry name" value="AmpC-like"/>
</dbReference>
<reference evidence="3 4" key="1">
    <citation type="submission" date="2017-05" db="EMBL/GenBank/DDBJ databases">
        <title>Streptomyces alboflavus Genome sequencing and assembly.</title>
        <authorList>
            <person name="Wang Y."/>
            <person name="Du B."/>
            <person name="Ding Y."/>
            <person name="Liu H."/>
            <person name="Hou Q."/>
            <person name="Liu K."/>
            <person name="Wang C."/>
            <person name="Yao L."/>
        </authorList>
    </citation>
    <scope>NUCLEOTIDE SEQUENCE [LARGE SCALE GENOMIC DNA]</scope>
    <source>
        <strain evidence="3 4">MDJK44</strain>
    </source>
</reference>
<evidence type="ECO:0000313" key="3">
    <source>
        <dbReference type="EMBL" id="ARX84255.1"/>
    </source>
</evidence>
<dbReference type="KEGG" id="salf:SMD44_03693"/>
<accession>A0A1Z1WCS4</accession>
<dbReference type="InterPro" id="IPR001466">
    <property type="entry name" value="Beta-lactam-related"/>
</dbReference>
<dbReference type="RefSeq" id="WP_380890144.1">
    <property type="nucleotide sequence ID" value="NZ_CP021748.1"/>
</dbReference>
<evidence type="ECO:0000313" key="4">
    <source>
        <dbReference type="Proteomes" id="UP000195880"/>
    </source>
</evidence>
<feature type="region of interest" description="Disordered" evidence="1">
    <location>
        <begin position="146"/>
        <end position="171"/>
    </location>
</feature>
<protein>
    <recommendedName>
        <fullName evidence="2">Beta-lactamase-related domain-containing protein</fullName>
    </recommendedName>
</protein>
<dbReference type="PANTHER" id="PTHR46825:SF7">
    <property type="entry name" value="D-ALANYL-D-ALANINE CARBOXYPEPTIDASE"/>
    <property type="match status" value="1"/>
</dbReference>
<dbReference type="Proteomes" id="UP000195880">
    <property type="component" value="Chromosome"/>
</dbReference>
<dbReference type="Pfam" id="PF00144">
    <property type="entry name" value="Beta-lactamase"/>
    <property type="match status" value="1"/>
</dbReference>